<protein>
    <submittedName>
        <fullName evidence="1">Type I ribosomal protein arginine N-methytransferase Rmt3</fullName>
    </submittedName>
</protein>
<evidence type="ECO:0000313" key="1">
    <source>
        <dbReference type="EMBL" id="QSS60101.1"/>
    </source>
</evidence>
<keyword evidence="1" id="KW-0687">Ribonucleoprotein</keyword>
<evidence type="ECO:0000313" key="2">
    <source>
        <dbReference type="Proteomes" id="UP000663671"/>
    </source>
</evidence>
<dbReference type="EMBL" id="CP069110">
    <property type="protein sequence ID" value="QSS60101.1"/>
    <property type="molecule type" value="Genomic_DNA"/>
</dbReference>
<dbReference type="GO" id="GO:0005840">
    <property type="term" value="C:ribosome"/>
    <property type="evidence" value="ECO:0007669"/>
    <property type="project" value="UniProtKB-KW"/>
</dbReference>
<keyword evidence="1" id="KW-0689">Ribosomal protein</keyword>
<proteinExistence type="predicted"/>
<name>A0A8A1M272_AJECA</name>
<organism evidence="1 2">
    <name type="scientific">Ajellomyces capsulatus</name>
    <name type="common">Darling's disease fungus</name>
    <name type="synonym">Histoplasma capsulatum</name>
    <dbReference type="NCBI Taxonomy" id="5037"/>
    <lineage>
        <taxon>Eukaryota</taxon>
        <taxon>Fungi</taxon>
        <taxon>Dikarya</taxon>
        <taxon>Ascomycota</taxon>
        <taxon>Pezizomycotina</taxon>
        <taxon>Eurotiomycetes</taxon>
        <taxon>Eurotiomycetidae</taxon>
        <taxon>Onygenales</taxon>
        <taxon>Ajellomycetaceae</taxon>
        <taxon>Histoplasma</taxon>
    </lineage>
</organism>
<dbReference type="AlphaFoldDB" id="A0A8A1M272"/>
<gene>
    <name evidence="1" type="primary">RMT3</name>
    <name evidence="1" type="ORF">I7I51_04898</name>
</gene>
<accession>A0A8A1M272</accession>
<reference evidence="1" key="1">
    <citation type="submission" date="2021-01" db="EMBL/GenBank/DDBJ databases">
        <title>Chromosome-level genome assembly of a human fungal pathogen reveals clustering of transcriptionally co-regulated genes.</title>
        <authorList>
            <person name="Voorhies M."/>
            <person name="Cohen S."/>
            <person name="Shea T.P."/>
            <person name="Petrus S."/>
            <person name="Munoz J.F."/>
            <person name="Poplawski S."/>
            <person name="Goldman W.E."/>
            <person name="Michael T."/>
            <person name="Cuomo C.A."/>
            <person name="Sil A."/>
            <person name="Beyhan S."/>
        </authorList>
    </citation>
    <scope>NUCLEOTIDE SEQUENCE</scope>
    <source>
        <strain evidence="1">WU24</strain>
    </source>
</reference>
<keyword evidence="1" id="KW-0808">Transferase</keyword>
<sequence>MKDGKMSNWTKSLSLS</sequence>
<dbReference type="Proteomes" id="UP000663671">
    <property type="component" value="Chromosome 4"/>
</dbReference>
<dbReference type="GO" id="GO:0016740">
    <property type="term" value="F:transferase activity"/>
    <property type="evidence" value="ECO:0007669"/>
    <property type="project" value="UniProtKB-KW"/>
</dbReference>
<dbReference type="VEuPathDB" id="FungiDB:I7I51_04898"/>